<dbReference type="AlphaFoldDB" id="A0A6C0YT08"/>
<name>A0A6C0YT08_9GAMM</name>
<reference evidence="1 2" key="1">
    <citation type="submission" date="2019-09" db="EMBL/GenBank/DDBJ databases">
        <title>Non-baumannii Acinetobacter spp. carrying blaNDM-1 isolated in China.</title>
        <authorList>
            <person name="Cui C."/>
            <person name="Chen C."/>
            <person name="Sun J."/>
            <person name="Liu Y."/>
        </authorList>
    </citation>
    <scope>NUCLEOTIDE SEQUENCE [LARGE SCALE GENOMIC DNA]</scope>
    <source>
        <strain evidence="1 2">B18</strain>
    </source>
</reference>
<proteinExistence type="predicted"/>
<sequence>MSALHYLQFEPFDNPMQLSKVGNWVITFLSPKDELKQIQLAITHVIPRQVSAQLQPRRIIIHNTEHEQRWLIQAIECFDSTRNQEIILNAADETAQQMLRNILQEFHKYDVDVGLI</sequence>
<evidence type="ECO:0000313" key="1">
    <source>
        <dbReference type="EMBL" id="QIC69836.1"/>
    </source>
</evidence>
<dbReference type="RefSeq" id="WP_163141620.1">
    <property type="nucleotide sequence ID" value="NZ_CP044445.1"/>
</dbReference>
<evidence type="ECO:0000313" key="2">
    <source>
        <dbReference type="Proteomes" id="UP000503440"/>
    </source>
</evidence>
<dbReference type="Proteomes" id="UP000503440">
    <property type="component" value="Chromosome"/>
</dbReference>
<accession>A0A6C0YT08</accession>
<organism evidence="1 2">
    <name type="scientific">Acinetobacter indicus</name>
    <dbReference type="NCBI Taxonomy" id="756892"/>
    <lineage>
        <taxon>Bacteria</taxon>
        <taxon>Pseudomonadati</taxon>
        <taxon>Pseudomonadota</taxon>
        <taxon>Gammaproteobacteria</taxon>
        <taxon>Moraxellales</taxon>
        <taxon>Moraxellaceae</taxon>
        <taxon>Acinetobacter</taxon>
    </lineage>
</organism>
<gene>
    <name evidence="1" type="ORF">FSC09_05195</name>
</gene>
<dbReference type="EMBL" id="CP044455">
    <property type="protein sequence ID" value="QIC69836.1"/>
    <property type="molecule type" value="Genomic_DNA"/>
</dbReference>
<protein>
    <submittedName>
        <fullName evidence="1">Uncharacterized protein</fullName>
    </submittedName>
</protein>